<dbReference type="PANTHER" id="PTHR13267:SF3">
    <property type="entry name" value="ZINC FINGER PROTEIN 277"/>
    <property type="match status" value="1"/>
</dbReference>
<feature type="domain" description="ZN622/Rei1/Reh1 zinc finger C2H2-type" evidence="5">
    <location>
        <begin position="199"/>
        <end position="247"/>
    </location>
</feature>
<keyword evidence="4" id="KW-0812">Transmembrane</keyword>
<accession>A0A7R9I162</accession>
<dbReference type="GO" id="GO:0008270">
    <property type="term" value="F:zinc ion binding"/>
    <property type="evidence" value="ECO:0007669"/>
    <property type="project" value="UniProtKB-KW"/>
</dbReference>
<dbReference type="PANTHER" id="PTHR13267">
    <property type="entry name" value="ZINC FINGER PROTEIN 277"/>
    <property type="match status" value="1"/>
</dbReference>
<evidence type="ECO:0000259" key="5">
    <source>
        <dbReference type="Pfam" id="PF12756"/>
    </source>
</evidence>
<name>A0A7R9I162_9NEOP</name>
<dbReference type="AlphaFoldDB" id="A0A7R9I162"/>
<organism evidence="6">
    <name type="scientific">Timema bartmani</name>
    <dbReference type="NCBI Taxonomy" id="61472"/>
    <lineage>
        <taxon>Eukaryota</taxon>
        <taxon>Metazoa</taxon>
        <taxon>Ecdysozoa</taxon>
        <taxon>Arthropoda</taxon>
        <taxon>Hexapoda</taxon>
        <taxon>Insecta</taxon>
        <taxon>Pterygota</taxon>
        <taxon>Neoptera</taxon>
        <taxon>Polyneoptera</taxon>
        <taxon>Phasmatodea</taxon>
        <taxon>Timematodea</taxon>
        <taxon>Timematoidea</taxon>
        <taxon>Timematidae</taxon>
        <taxon>Timema</taxon>
    </lineage>
</organism>
<dbReference type="InterPro" id="IPR040048">
    <property type="entry name" value="ZNF277"/>
</dbReference>
<protein>
    <recommendedName>
        <fullName evidence="5">ZN622/Rei1/Reh1 zinc finger C2H2-type domain-containing protein</fullName>
    </recommendedName>
</protein>
<evidence type="ECO:0000256" key="1">
    <source>
        <dbReference type="ARBA" id="ARBA00022723"/>
    </source>
</evidence>
<reference evidence="6" key="1">
    <citation type="submission" date="2020-11" db="EMBL/GenBank/DDBJ databases">
        <authorList>
            <person name="Tran Van P."/>
        </authorList>
    </citation>
    <scope>NUCLEOTIDE SEQUENCE</scope>
</reference>
<sequence>MGNVHLLPTSKSDSSDMIVFARPIKGCRFNPSDRMRTFFSVYRYPDKEKSAMFGPLTFPHQNLKSNTLLKFDDGLDELSCCLLCDEKFCLTTQHEEMLLHLFNQHHLVIGDVNLIASMKSYLAYWRIRLASYPLTDFCSTVLMDTKPDGTSSKDEKFYLLADILPEDRLLREGLQQKRLEWVLSKQAEERDDHSFSRGCLFCRQEFTGSRAEYINHLSQQHNLQLGRPENLVFTDELLDTIKHKLDRWAQSSSSSSWLILTNTNDTTECFAHTKTRFLITFVMILIFVFNFFFQI</sequence>
<evidence type="ECO:0000256" key="2">
    <source>
        <dbReference type="ARBA" id="ARBA00022771"/>
    </source>
</evidence>
<keyword evidence="1" id="KW-0479">Metal-binding</keyword>
<evidence type="ECO:0000256" key="3">
    <source>
        <dbReference type="ARBA" id="ARBA00022833"/>
    </source>
</evidence>
<keyword evidence="3" id="KW-0862">Zinc</keyword>
<keyword evidence="4" id="KW-1133">Transmembrane helix</keyword>
<dbReference type="Pfam" id="PF12756">
    <property type="entry name" value="zf-C2H2_2"/>
    <property type="match status" value="1"/>
</dbReference>
<keyword evidence="4" id="KW-0472">Membrane</keyword>
<evidence type="ECO:0000256" key="4">
    <source>
        <dbReference type="SAM" id="Phobius"/>
    </source>
</evidence>
<gene>
    <name evidence="6" type="ORF">TBIB3V08_LOCUS4141</name>
</gene>
<keyword evidence="2" id="KW-0863">Zinc-finger</keyword>
<evidence type="ECO:0000313" key="6">
    <source>
        <dbReference type="EMBL" id="CAD7441686.1"/>
    </source>
</evidence>
<dbReference type="EMBL" id="OD565401">
    <property type="protein sequence ID" value="CAD7441686.1"/>
    <property type="molecule type" value="Genomic_DNA"/>
</dbReference>
<dbReference type="InterPro" id="IPR041661">
    <property type="entry name" value="ZN622/Rei1/Reh1_Znf-C2H2"/>
</dbReference>
<feature type="transmembrane region" description="Helical" evidence="4">
    <location>
        <begin position="277"/>
        <end position="293"/>
    </location>
</feature>
<proteinExistence type="predicted"/>